<gene>
    <name evidence="1" type="ORF">GC097_18015</name>
</gene>
<organism evidence="1 2">
    <name type="scientific">Paenibacillus planticolens</name>
    <dbReference type="NCBI Taxonomy" id="2654976"/>
    <lineage>
        <taxon>Bacteria</taxon>
        <taxon>Bacillati</taxon>
        <taxon>Bacillota</taxon>
        <taxon>Bacilli</taxon>
        <taxon>Bacillales</taxon>
        <taxon>Paenibacillaceae</taxon>
        <taxon>Paenibacillus</taxon>
    </lineage>
</organism>
<proteinExistence type="predicted"/>
<name>A0ABX1ZPA1_9BACL</name>
<reference evidence="1 2" key="1">
    <citation type="submission" date="2019-10" db="EMBL/GenBank/DDBJ databases">
        <title>Description of Paenibacillus pedi sp. nov.</title>
        <authorList>
            <person name="Carlier A."/>
            <person name="Qi S."/>
        </authorList>
    </citation>
    <scope>NUCLEOTIDE SEQUENCE [LARGE SCALE GENOMIC DNA]</scope>
    <source>
        <strain evidence="1 2">LMG 31457</strain>
    </source>
</reference>
<evidence type="ECO:0000313" key="1">
    <source>
        <dbReference type="EMBL" id="NOV01915.1"/>
    </source>
</evidence>
<keyword evidence="2" id="KW-1185">Reference proteome</keyword>
<protein>
    <submittedName>
        <fullName evidence="1">Uncharacterized protein</fullName>
    </submittedName>
</protein>
<dbReference type="Proteomes" id="UP000618579">
    <property type="component" value="Unassembled WGS sequence"/>
</dbReference>
<accession>A0ABX1ZPA1</accession>
<dbReference type="RefSeq" id="WP_171684746.1">
    <property type="nucleotide sequence ID" value="NZ_WHNZ01000040.1"/>
</dbReference>
<dbReference type="EMBL" id="WHNZ01000040">
    <property type="protein sequence ID" value="NOV01915.1"/>
    <property type="molecule type" value="Genomic_DNA"/>
</dbReference>
<sequence length="448" mass="52323">MLLADSLRTFRLDTHANDFDPRNLIYNKEVTLNRITTLYPYQLSNDNHTLNELYEIYRNFHILPDIFLADCRPLDHTMSFSVDEYVIQKLPTSYMDQALADGFLVEVHGIHWKHFEVIYGILGYSNISKIDFEHNLSTKQFNYERPKYYYAERYDKKVLLLCVAPGQDYLVHYSNLIKHFIKLRTTKPDILKVFWYPLAEQSLPFWTGINNELIMPGDRIILGYVGEFNKLLDEELSCLLISRYENSYFCISRYKLNDSFVCLLGVKFSFWGCISAKLVSHLCQLGCSEIIYAAKLGALSSTEDLYNKVFSPTKYLILRHNQILGEICDVKNPIADLFPEINTGWHVSVPTVLEENYQQREIINRYHALSIDNEISQMALAISNYNKEKLKAVTFVPLHFATDYVRDIPERLHNVLFDLSNNRSFQAIEAKNLVLDKLFTYLLAYLKL</sequence>
<comment type="caution">
    <text evidence="1">The sequence shown here is derived from an EMBL/GenBank/DDBJ whole genome shotgun (WGS) entry which is preliminary data.</text>
</comment>
<evidence type="ECO:0000313" key="2">
    <source>
        <dbReference type="Proteomes" id="UP000618579"/>
    </source>
</evidence>